<dbReference type="InterPro" id="IPR036396">
    <property type="entry name" value="Cyt_P450_sf"/>
</dbReference>
<dbReference type="EMBL" id="JASNWA010000004">
    <property type="protein sequence ID" value="KAK3176178.1"/>
    <property type="molecule type" value="Genomic_DNA"/>
</dbReference>
<accession>A0AAD9ZCV3</accession>
<organism evidence="6 7">
    <name type="scientific">Lepraria neglecta</name>
    <dbReference type="NCBI Taxonomy" id="209136"/>
    <lineage>
        <taxon>Eukaryota</taxon>
        <taxon>Fungi</taxon>
        <taxon>Dikarya</taxon>
        <taxon>Ascomycota</taxon>
        <taxon>Pezizomycotina</taxon>
        <taxon>Lecanoromycetes</taxon>
        <taxon>OSLEUM clade</taxon>
        <taxon>Lecanoromycetidae</taxon>
        <taxon>Lecanorales</taxon>
        <taxon>Lecanorineae</taxon>
        <taxon>Stereocaulaceae</taxon>
        <taxon>Lepraria</taxon>
    </lineage>
</organism>
<protein>
    <recommendedName>
        <fullName evidence="8">Cytochrome P450</fullName>
    </recommendedName>
</protein>
<evidence type="ECO:0000256" key="1">
    <source>
        <dbReference type="ARBA" id="ARBA00001971"/>
    </source>
</evidence>
<dbReference type="PANTHER" id="PTHR47582">
    <property type="entry name" value="P450, PUTATIVE (EUROFUNG)-RELATED"/>
    <property type="match status" value="1"/>
</dbReference>
<dbReference type="SUPFAM" id="SSF48264">
    <property type="entry name" value="Cytochrome P450"/>
    <property type="match status" value="1"/>
</dbReference>
<dbReference type="GO" id="GO:0020037">
    <property type="term" value="F:heme binding"/>
    <property type="evidence" value="ECO:0007669"/>
    <property type="project" value="InterPro"/>
</dbReference>
<dbReference type="Gene3D" id="1.10.630.10">
    <property type="entry name" value="Cytochrome P450"/>
    <property type="match status" value="1"/>
</dbReference>
<evidence type="ECO:0000256" key="5">
    <source>
        <dbReference type="PIRSR" id="PIRSR602403-1"/>
    </source>
</evidence>
<sequence length="439" mass="48755">MGRATIPRSAVDRHSKSVSFAPHVVEFAKRILVPSANGLEALKANLDEESGAWGCRPETLHPMHVTLAPGEDLDRNTQAMLDSVSSLLDSVYTITSNEDFHLFLWVRKLVTRASTDAIYGAGKNPFQDPAVEAGNIDKEFALLGLNVLPNIIAPKGHQGRKTLFQSFHQYYARDGHKEASRIVQARYEVNRKHGVSIEDIERFDLSLCYGLLVNTVPAVSWALYYVYSQPSLLEETRAKGPSHIHPSKDSAEGLVYRVNIAEIVAGCPQLASLVLETLRVQSTNASGRVVLKDTMIEDQYLLKEGSILLIPSAELHNNISVWGPSFKDFDPQRFVQKRDEGKRPASAYRAYGSGASVCPGRFLAANEIMIMLVMMVLKYDLRPVSGGSWPLPKSRPHMTTSILTPVEDIQVAITERKGYEHARWKFVWCESNGSPDPSL</sequence>
<dbReference type="InterPro" id="IPR001128">
    <property type="entry name" value="Cyt_P450"/>
</dbReference>
<evidence type="ECO:0000313" key="6">
    <source>
        <dbReference type="EMBL" id="KAK3176178.1"/>
    </source>
</evidence>
<comment type="similarity">
    <text evidence="2">Belongs to the cytochrome P450 family.</text>
</comment>
<dbReference type="PANTHER" id="PTHR47582:SF1">
    <property type="entry name" value="P450, PUTATIVE (EUROFUNG)-RELATED"/>
    <property type="match status" value="1"/>
</dbReference>
<evidence type="ECO:0000256" key="2">
    <source>
        <dbReference type="ARBA" id="ARBA00010617"/>
    </source>
</evidence>
<reference evidence="6" key="1">
    <citation type="submission" date="2022-11" db="EMBL/GenBank/DDBJ databases">
        <title>Chromosomal genome sequence assembly and mating type (MAT) locus characterization of the leprose asexual lichenized fungus Lepraria neglecta (Nyl.) Erichsen.</title>
        <authorList>
            <person name="Allen J.L."/>
            <person name="Pfeffer B."/>
        </authorList>
    </citation>
    <scope>NUCLEOTIDE SEQUENCE</scope>
    <source>
        <strain evidence="6">Allen 5258</strain>
    </source>
</reference>
<dbReference type="InterPro" id="IPR002403">
    <property type="entry name" value="Cyt_P450_E_grp-IV"/>
</dbReference>
<proteinExistence type="inferred from homology"/>
<evidence type="ECO:0008006" key="8">
    <source>
        <dbReference type="Google" id="ProtNLM"/>
    </source>
</evidence>
<name>A0AAD9ZCV3_9LECA</name>
<evidence type="ECO:0000256" key="4">
    <source>
        <dbReference type="ARBA" id="ARBA00023004"/>
    </source>
</evidence>
<dbReference type="InterPro" id="IPR053007">
    <property type="entry name" value="CYP450_monoxygenase_sec-met"/>
</dbReference>
<dbReference type="GO" id="GO:0016705">
    <property type="term" value="F:oxidoreductase activity, acting on paired donors, with incorporation or reduction of molecular oxygen"/>
    <property type="evidence" value="ECO:0007669"/>
    <property type="project" value="InterPro"/>
</dbReference>
<keyword evidence="5" id="KW-0349">Heme</keyword>
<keyword evidence="4 5" id="KW-0408">Iron</keyword>
<dbReference type="GO" id="GO:0005506">
    <property type="term" value="F:iron ion binding"/>
    <property type="evidence" value="ECO:0007669"/>
    <property type="project" value="InterPro"/>
</dbReference>
<feature type="binding site" description="axial binding residue" evidence="5">
    <location>
        <position position="358"/>
    </location>
    <ligand>
        <name>heme</name>
        <dbReference type="ChEBI" id="CHEBI:30413"/>
    </ligand>
    <ligandPart>
        <name>Fe</name>
        <dbReference type="ChEBI" id="CHEBI:18248"/>
    </ligandPart>
</feature>
<dbReference type="AlphaFoldDB" id="A0AAD9ZCV3"/>
<gene>
    <name evidence="6" type="ORF">OEA41_007501</name>
</gene>
<dbReference type="PRINTS" id="PR00465">
    <property type="entry name" value="EP450IV"/>
</dbReference>
<comment type="cofactor">
    <cofactor evidence="1 5">
        <name>heme</name>
        <dbReference type="ChEBI" id="CHEBI:30413"/>
    </cofactor>
</comment>
<dbReference type="Pfam" id="PF00067">
    <property type="entry name" value="p450"/>
    <property type="match status" value="1"/>
</dbReference>
<keyword evidence="3 5" id="KW-0479">Metal-binding</keyword>
<dbReference type="GO" id="GO:0004497">
    <property type="term" value="F:monooxygenase activity"/>
    <property type="evidence" value="ECO:0007669"/>
    <property type="project" value="InterPro"/>
</dbReference>
<keyword evidence="7" id="KW-1185">Reference proteome</keyword>
<evidence type="ECO:0000256" key="3">
    <source>
        <dbReference type="ARBA" id="ARBA00022723"/>
    </source>
</evidence>
<dbReference type="Proteomes" id="UP001276659">
    <property type="component" value="Unassembled WGS sequence"/>
</dbReference>
<evidence type="ECO:0000313" key="7">
    <source>
        <dbReference type="Proteomes" id="UP001276659"/>
    </source>
</evidence>
<comment type="caution">
    <text evidence="6">The sequence shown here is derived from an EMBL/GenBank/DDBJ whole genome shotgun (WGS) entry which is preliminary data.</text>
</comment>
<dbReference type="CDD" id="cd11040">
    <property type="entry name" value="CYP7_CYP8-like"/>
    <property type="match status" value="1"/>
</dbReference>